<dbReference type="PROSITE" id="PS51318">
    <property type="entry name" value="TAT"/>
    <property type="match status" value="1"/>
</dbReference>
<evidence type="ECO:0000313" key="1">
    <source>
        <dbReference type="EMBL" id="RCK71288.1"/>
    </source>
</evidence>
<comment type="caution">
    <text evidence="1">The sequence shown here is derived from an EMBL/GenBank/DDBJ whole genome shotgun (WGS) entry which is preliminary data.</text>
</comment>
<dbReference type="EMBL" id="QOUI01000001">
    <property type="protein sequence ID" value="RCK71288.1"/>
    <property type="molecule type" value="Genomic_DNA"/>
</dbReference>
<dbReference type="InterPro" id="IPR039535">
    <property type="entry name" value="ASST-like"/>
</dbReference>
<reference evidence="1 2" key="1">
    <citation type="submission" date="2018-07" db="EMBL/GenBank/DDBJ databases">
        <title>Desertimonas flava gen. nov. sp. nov.</title>
        <authorList>
            <person name="Liu S."/>
        </authorList>
    </citation>
    <scope>NUCLEOTIDE SEQUENCE [LARGE SCALE GENOMIC DNA]</scope>
    <source>
        <strain evidence="1 2">16Sb5-5</strain>
    </source>
</reference>
<dbReference type="PANTHER" id="PTHR35340">
    <property type="entry name" value="PQQ ENZYME REPEAT PROTEIN-RELATED"/>
    <property type="match status" value="1"/>
</dbReference>
<dbReference type="InterPro" id="IPR015943">
    <property type="entry name" value="WD40/YVTN_repeat-like_dom_sf"/>
</dbReference>
<dbReference type="AlphaFoldDB" id="A0A367YZN5"/>
<dbReference type="Proteomes" id="UP000252770">
    <property type="component" value="Unassembled WGS sequence"/>
</dbReference>
<accession>A0A367YZN5</accession>
<evidence type="ECO:0008006" key="3">
    <source>
        <dbReference type="Google" id="ProtNLM"/>
    </source>
</evidence>
<gene>
    <name evidence="1" type="ORF">DT076_02295</name>
</gene>
<keyword evidence="2" id="KW-1185">Reference proteome</keyword>
<dbReference type="PANTHER" id="PTHR35340:SF5">
    <property type="entry name" value="ASST-DOMAIN-CONTAINING PROTEIN"/>
    <property type="match status" value="1"/>
</dbReference>
<dbReference type="RefSeq" id="WP_114124990.1">
    <property type="nucleotide sequence ID" value="NZ_QOUI01000001.1"/>
</dbReference>
<dbReference type="SUPFAM" id="SSF63829">
    <property type="entry name" value="Calcium-dependent phosphotriesterase"/>
    <property type="match status" value="1"/>
</dbReference>
<protein>
    <recommendedName>
        <fullName evidence="3">ArsR family transcriptional regulator</fullName>
    </recommendedName>
</protein>
<dbReference type="Gene3D" id="2.130.10.10">
    <property type="entry name" value="YVTN repeat-like/Quinoprotein amine dehydrogenase"/>
    <property type="match status" value="1"/>
</dbReference>
<dbReference type="InterPro" id="IPR006311">
    <property type="entry name" value="TAT_signal"/>
</dbReference>
<organism evidence="1 2">
    <name type="scientific">Desertihabitans brevis</name>
    <dbReference type="NCBI Taxonomy" id="2268447"/>
    <lineage>
        <taxon>Bacteria</taxon>
        <taxon>Bacillati</taxon>
        <taxon>Actinomycetota</taxon>
        <taxon>Actinomycetes</taxon>
        <taxon>Propionibacteriales</taxon>
        <taxon>Propionibacteriaceae</taxon>
        <taxon>Desertihabitans</taxon>
    </lineage>
</organism>
<dbReference type="Pfam" id="PF14269">
    <property type="entry name" value="Arylsulfotran_2"/>
    <property type="match status" value="1"/>
</dbReference>
<dbReference type="InterPro" id="IPR053143">
    <property type="entry name" value="Arylsulfate_ST"/>
</dbReference>
<proteinExistence type="predicted"/>
<evidence type="ECO:0000313" key="2">
    <source>
        <dbReference type="Proteomes" id="UP000252770"/>
    </source>
</evidence>
<sequence>MPQTRPGQRALTRRTLFGVGAVGVAGVAVGAVGVDVAHGGPVGRGIAATTEPLRKRLAGPMKVITSRDGLAEGDLFVTDMGENARLLILDDAGEVLWERSGAGSYADFRMQRYQGRDVLTWWESYEVEGARPYANGDCIIAELDGTEVARIGAHGGLAPDEHEFFLTDRDTALIVSYVEHPADLTRWGGLDDDLIVSGVVEEIDPATGEVLFHWDSVDHVGFGESFAGVPHEPEQPWDYFHINSVEPTPDGHLVVSARHTWAIYKIDRQSGEVIWRLGGKESDFDVPDEATFAWQHQATYEDESLLRLFDNGSDGTALRHPYSQVLWLRLDEEDRALRLERALRHPEGLQAPSMASAQTLPNGNVLVGWGSAQRLTEFSPTDEVLLDATLTERSYRVYRHVRP</sequence>
<name>A0A367YZN5_9ACTN</name>